<dbReference type="EMBL" id="KN825736">
    <property type="protein sequence ID" value="KIK81756.1"/>
    <property type="molecule type" value="Genomic_DNA"/>
</dbReference>
<protein>
    <submittedName>
        <fullName evidence="1">Uncharacterized protein</fullName>
    </submittedName>
</protein>
<dbReference type="InParanoid" id="A0A0D0DC71"/>
<accession>A0A0D0DC71</accession>
<proteinExistence type="predicted"/>
<evidence type="ECO:0000313" key="2">
    <source>
        <dbReference type="Proteomes" id="UP000054538"/>
    </source>
</evidence>
<reference evidence="1 2" key="1">
    <citation type="submission" date="2014-04" db="EMBL/GenBank/DDBJ databases">
        <authorList>
            <consortium name="DOE Joint Genome Institute"/>
            <person name="Kuo A."/>
            <person name="Kohler A."/>
            <person name="Jargeat P."/>
            <person name="Nagy L.G."/>
            <person name="Floudas D."/>
            <person name="Copeland A."/>
            <person name="Barry K.W."/>
            <person name="Cichocki N."/>
            <person name="Veneault-Fourrey C."/>
            <person name="LaButti K."/>
            <person name="Lindquist E.A."/>
            <person name="Lipzen A."/>
            <person name="Lundell T."/>
            <person name="Morin E."/>
            <person name="Murat C."/>
            <person name="Sun H."/>
            <person name="Tunlid A."/>
            <person name="Henrissat B."/>
            <person name="Grigoriev I.V."/>
            <person name="Hibbett D.S."/>
            <person name="Martin F."/>
            <person name="Nordberg H.P."/>
            <person name="Cantor M.N."/>
            <person name="Hua S.X."/>
        </authorList>
    </citation>
    <scope>NUCLEOTIDE SEQUENCE [LARGE SCALE GENOMIC DNA]</scope>
    <source>
        <strain evidence="1 2">Ve08.2h10</strain>
    </source>
</reference>
<sequence>HFLFGTCWMNLSRATLLPHTPIYYSTHHHPKIYAGRLHLMDDMVLRHIYNEFPSIGSSTER</sequence>
<organism evidence="1 2">
    <name type="scientific">Paxillus rubicundulus Ve08.2h10</name>
    <dbReference type="NCBI Taxonomy" id="930991"/>
    <lineage>
        <taxon>Eukaryota</taxon>
        <taxon>Fungi</taxon>
        <taxon>Dikarya</taxon>
        <taxon>Basidiomycota</taxon>
        <taxon>Agaricomycotina</taxon>
        <taxon>Agaricomycetes</taxon>
        <taxon>Agaricomycetidae</taxon>
        <taxon>Boletales</taxon>
        <taxon>Paxilineae</taxon>
        <taxon>Paxillaceae</taxon>
        <taxon>Paxillus</taxon>
    </lineage>
</organism>
<evidence type="ECO:0000313" key="1">
    <source>
        <dbReference type="EMBL" id="KIK81756.1"/>
    </source>
</evidence>
<feature type="non-terminal residue" evidence="1">
    <location>
        <position position="1"/>
    </location>
</feature>
<dbReference type="Proteomes" id="UP000054538">
    <property type="component" value="Unassembled WGS sequence"/>
</dbReference>
<reference evidence="2" key="2">
    <citation type="submission" date="2015-01" db="EMBL/GenBank/DDBJ databases">
        <title>Evolutionary Origins and Diversification of the Mycorrhizal Mutualists.</title>
        <authorList>
            <consortium name="DOE Joint Genome Institute"/>
            <consortium name="Mycorrhizal Genomics Consortium"/>
            <person name="Kohler A."/>
            <person name="Kuo A."/>
            <person name="Nagy L.G."/>
            <person name="Floudas D."/>
            <person name="Copeland A."/>
            <person name="Barry K.W."/>
            <person name="Cichocki N."/>
            <person name="Veneault-Fourrey C."/>
            <person name="LaButti K."/>
            <person name="Lindquist E.A."/>
            <person name="Lipzen A."/>
            <person name="Lundell T."/>
            <person name="Morin E."/>
            <person name="Murat C."/>
            <person name="Riley R."/>
            <person name="Ohm R."/>
            <person name="Sun H."/>
            <person name="Tunlid A."/>
            <person name="Henrissat B."/>
            <person name="Grigoriev I.V."/>
            <person name="Hibbett D.S."/>
            <person name="Martin F."/>
        </authorList>
    </citation>
    <scope>NUCLEOTIDE SEQUENCE [LARGE SCALE GENOMIC DNA]</scope>
    <source>
        <strain evidence="2">Ve08.2h10</strain>
    </source>
</reference>
<name>A0A0D0DC71_9AGAM</name>
<dbReference type="AlphaFoldDB" id="A0A0D0DC71"/>
<dbReference type="HOGENOM" id="CLU_3069349_0_0_1"/>
<keyword evidence="2" id="KW-1185">Reference proteome</keyword>
<gene>
    <name evidence="1" type="ORF">PAXRUDRAFT_832638</name>
</gene>